<dbReference type="Proteomes" id="UP000002009">
    <property type="component" value="Chromosome 7"/>
</dbReference>
<evidence type="ECO:0000313" key="2">
    <source>
        <dbReference type="Proteomes" id="UP000002009"/>
    </source>
</evidence>
<dbReference type="OrthoDB" id="567563at2759"/>
<evidence type="ECO:0000313" key="1">
    <source>
        <dbReference type="EMBL" id="ACO64721.1"/>
    </source>
</evidence>
<dbReference type="KEGG" id="mis:MICPUN_59805"/>
<proteinExistence type="predicted"/>
<dbReference type="GeneID" id="8245109"/>
<sequence length="283" mass="30555">MAACVAASALRLRPAPPRAGCRVDNPTHRATRRVHVARASAAEKADPAAFVCDDRGACASVDEMKEKELNAVETRRALKEWGAVVHALAEGDQTVIFRKGGLKDGKGGFKLESRQFGLFPTVYHPKELNGTVSTEASKKFVDAKVPDMKRGEEVPISVVAEVTGAWVTHDASVLDALSDHHVWSRDVLESRLSWKPDTPITVLELRAKKLPAPRVHALPPDLEKYGGCKSWIDLPFSVPVKGEEPAPALTDEAFGERQRALRSALAAVDHAGFSVASFGAVDV</sequence>
<dbReference type="OMA" id="YGGCKSW"/>
<evidence type="ECO:0008006" key="3">
    <source>
        <dbReference type="Google" id="ProtNLM"/>
    </source>
</evidence>
<dbReference type="InParanoid" id="C1E9Q7"/>
<dbReference type="eggNOG" id="ENOG502SPTM">
    <property type="taxonomic scope" value="Eukaryota"/>
</dbReference>
<dbReference type="RefSeq" id="XP_002503463.1">
    <property type="nucleotide sequence ID" value="XM_002503417.1"/>
</dbReference>
<gene>
    <name evidence="1" type="ORF">MICPUN_59805</name>
</gene>
<organism evidence="1 2">
    <name type="scientific">Micromonas commoda (strain RCC299 / NOUM17 / CCMP2709)</name>
    <name type="common">Picoplanktonic green alga</name>
    <dbReference type="NCBI Taxonomy" id="296587"/>
    <lineage>
        <taxon>Eukaryota</taxon>
        <taxon>Viridiplantae</taxon>
        <taxon>Chlorophyta</taxon>
        <taxon>Mamiellophyceae</taxon>
        <taxon>Mamiellales</taxon>
        <taxon>Mamiellaceae</taxon>
        <taxon>Micromonas</taxon>
    </lineage>
</organism>
<reference evidence="1 2" key="1">
    <citation type="journal article" date="2009" name="Science">
        <title>Green evolution and dynamic adaptations revealed by genomes of the marine picoeukaryotes Micromonas.</title>
        <authorList>
            <person name="Worden A.Z."/>
            <person name="Lee J.H."/>
            <person name="Mock T."/>
            <person name="Rouze P."/>
            <person name="Simmons M.P."/>
            <person name="Aerts A.L."/>
            <person name="Allen A.E."/>
            <person name="Cuvelier M.L."/>
            <person name="Derelle E."/>
            <person name="Everett M.V."/>
            <person name="Foulon E."/>
            <person name="Grimwood J."/>
            <person name="Gundlach H."/>
            <person name="Henrissat B."/>
            <person name="Napoli C."/>
            <person name="McDonald S.M."/>
            <person name="Parker M.S."/>
            <person name="Rombauts S."/>
            <person name="Salamov A."/>
            <person name="Von Dassow P."/>
            <person name="Badger J.H."/>
            <person name="Coutinho P.M."/>
            <person name="Demir E."/>
            <person name="Dubchak I."/>
            <person name="Gentemann C."/>
            <person name="Eikrem W."/>
            <person name="Gready J.E."/>
            <person name="John U."/>
            <person name="Lanier W."/>
            <person name="Lindquist E.A."/>
            <person name="Lucas S."/>
            <person name="Mayer K.F."/>
            <person name="Moreau H."/>
            <person name="Not F."/>
            <person name="Otillar R."/>
            <person name="Panaud O."/>
            <person name="Pangilinan J."/>
            <person name="Paulsen I."/>
            <person name="Piegu B."/>
            <person name="Poliakov A."/>
            <person name="Robbens S."/>
            <person name="Schmutz J."/>
            <person name="Toulza E."/>
            <person name="Wyss T."/>
            <person name="Zelensky A."/>
            <person name="Zhou K."/>
            <person name="Armbrust E.V."/>
            <person name="Bhattacharya D."/>
            <person name="Goodenough U.W."/>
            <person name="Van de Peer Y."/>
            <person name="Grigoriev I.V."/>
        </authorList>
    </citation>
    <scope>NUCLEOTIDE SEQUENCE [LARGE SCALE GENOMIC DNA]</scope>
    <source>
        <strain evidence="2">RCC299 / NOUM17</strain>
    </source>
</reference>
<name>C1E9Q7_MICCC</name>
<dbReference type="Pfam" id="PF08819">
    <property type="entry name" value="DUF1802"/>
    <property type="match status" value="1"/>
</dbReference>
<keyword evidence="2" id="KW-1185">Reference proteome</keyword>
<protein>
    <recommendedName>
        <fullName evidence="3">DUF1802 family protein</fullName>
    </recommendedName>
</protein>
<dbReference type="InterPro" id="IPR014923">
    <property type="entry name" value="DUF1802"/>
</dbReference>
<dbReference type="AlphaFoldDB" id="C1E9Q7"/>
<dbReference type="EMBL" id="CP001328">
    <property type="protein sequence ID" value="ACO64721.1"/>
    <property type="molecule type" value="Genomic_DNA"/>
</dbReference>
<accession>C1E9Q7</accession>